<evidence type="ECO:0000313" key="3">
    <source>
        <dbReference type="EMBL" id="MBY5958818.1"/>
    </source>
</evidence>
<gene>
    <name evidence="3" type="ORF">KUV50_11770</name>
</gene>
<keyword evidence="2" id="KW-0808">Transferase</keyword>
<dbReference type="PANTHER" id="PTHR30160:SF1">
    <property type="entry name" value="LIPOPOLYSACCHARIDE 1,2-N-ACETYLGLUCOSAMINETRANSFERASE-RELATED"/>
    <property type="match status" value="1"/>
</dbReference>
<dbReference type="Gene3D" id="3.40.50.2000">
    <property type="entry name" value="Glycogen Phosphorylase B"/>
    <property type="match status" value="2"/>
</dbReference>
<sequence>MARKLPNHPKKVLVIRFSSIGDIVLCSPVFRLLKNHFNAEIHWLTKATYSFVNEHNPYIDHIHRYEDNFKEIAQILKSENFDLVVDLHKNLRTWRFKRSLGKPTLSFDKRNIEKWFLVNFHRDWMKEPRHLVDRYLEALKALGISDDGEGLDYFYGSDVKNPLSVKRYIAYGIGGTYTTKKMPAEHIIRHFGNLPLPLVLLGGKTETEAAETIQAHLGSRCINMVNQCNLHTTGKILDDATYVISHDTATMHMAAAFRKKILSVWGATAPELGMTPYLPKHLIQNSVILEKENLPCHPCSKLGNDQCPKGHFKCLTALDPKKVDQKINNLLDL</sequence>
<organism evidence="3 4">
    <name type="scientific">Membranihabitans marinus</name>
    <dbReference type="NCBI Taxonomy" id="1227546"/>
    <lineage>
        <taxon>Bacteria</taxon>
        <taxon>Pseudomonadati</taxon>
        <taxon>Bacteroidota</taxon>
        <taxon>Saprospiria</taxon>
        <taxon>Saprospirales</taxon>
        <taxon>Saprospiraceae</taxon>
        <taxon>Membranihabitans</taxon>
    </lineage>
</organism>
<protein>
    <submittedName>
        <fullName evidence="3">Glycosyltransferase family 9 protein</fullName>
    </submittedName>
</protein>
<keyword evidence="4" id="KW-1185">Reference proteome</keyword>
<dbReference type="CDD" id="cd03789">
    <property type="entry name" value="GT9_LPS_heptosyltransferase"/>
    <property type="match status" value="1"/>
</dbReference>
<evidence type="ECO:0000256" key="1">
    <source>
        <dbReference type="ARBA" id="ARBA00022676"/>
    </source>
</evidence>
<name>A0A953HVY4_9BACT</name>
<dbReference type="InterPro" id="IPR051199">
    <property type="entry name" value="LPS_LOS_Heptosyltrfase"/>
</dbReference>
<dbReference type="GO" id="GO:0005829">
    <property type="term" value="C:cytosol"/>
    <property type="evidence" value="ECO:0007669"/>
    <property type="project" value="TreeGrafter"/>
</dbReference>
<evidence type="ECO:0000313" key="4">
    <source>
        <dbReference type="Proteomes" id="UP000753961"/>
    </source>
</evidence>
<dbReference type="GO" id="GO:0009244">
    <property type="term" value="P:lipopolysaccharide core region biosynthetic process"/>
    <property type="evidence" value="ECO:0007669"/>
    <property type="project" value="TreeGrafter"/>
</dbReference>
<comment type="caution">
    <text evidence="3">The sequence shown here is derived from an EMBL/GenBank/DDBJ whole genome shotgun (WGS) entry which is preliminary data.</text>
</comment>
<evidence type="ECO:0000256" key="2">
    <source>
        <dbReference type="ARBA" id="ARBA00022679"/>
    </source>
</evidence>
<reference evidence="3" key="1">
    <citation type="submission" date="2021-06" db="EMBL/GenBank/DDBJ databases">
        <title>44 bacteria genomes isolated from Dapeng, Shenzhen.</title>
        <authorList>
            <person name="Zheng W."/>
            <person name="Yu S."/>
            <person name="Huang Y."/>
        </authorList>
    </citation>
    <scope>NUCLEOTIDE SEQUENCE</scope>
    <source>
        <strain evidence="3">DP5N28-2</strain>
    </source>
</reference>
<dbReference type="EMBL" id="JAHVHU010000010">
    <property type="protein sequence ID" value="MBY5958818.1"/>
    <property type="molecule type" value="Genomic_DNA"/>
</dbReference>
<dbReference type="Proteomes" id="UP000753961">
    <property type="component" value="Unassembled WGS sequence"/>
</dbReference>
<dbReference type="Pfam" id="PF01075">
    <property type="entry name" value="Glyco_transf_9"/>
    <property type="match status" value="1"/>
</dbReference>
<keyword evidence="1" id="KW-0328">Glycosyltransferase</keyword>
<dbReference type="SUPFAM" id="SSF53756">
    <property type="entry name" value="UDP-Glycosyltransferase/glycogen phosphorylase"/>
    <property type="match status" value="1"/>
</dbReference>
<proteinExistence type="predicted"/>
<dbReference type="RefSeq" id="WP_222580355.1">
    <property type="nucleotide sequence ID" value="NZ_JAHVHU010000010.1"/>
</dbReference>
<dbReference type="AlphaFoldDB" id="A0A953HVY4"/>
<accession>A0A953HVY4</accession>
<dbReference type="GO" id="GO:0008713">
    <property type="term" value="F:ADP-heptose-lipopolysaccharide heptosyltransferase activity"/>
    <property type="evidence" value="ECO:0007669"/>
    <property type="project" value="TreeGrafter"/>
</dbReference>
<dbReference type="PANTHER" id="PTHR30160">
    <property type="entry name" value="TETRAACYLDISACCHARIDE 4'-KINASE-RELATED"/>
    <property type="match status" value="1"/>
</dbReference>
<dbReference type="InterPro" id="IPR002201">
    <property type="entry name" value="Glyco_trans_9"/>
</dbReference>